<feature type="transmembrane region" description="Helical" evidence="13">
    <location>
        <begin position="176"/>
        <end position="201"/>
    </location>
</feature>
<comment type="similarity">
    <text evidence="3">Belongs to the peptidase M50B family.</text>
</comment>
<dbReference type="InterPro" id="IPR044537">
    <property type="entry name" value="Rip2-like"/>
</dbReference>
<dbReference type="EMBL" id="MGGE01000055">
    <property type="protein sequence ID" value="OGM19988.1"/>
    <property type="molecule type" value="Genomic_DNA"/>
</dbReference>
<keyword evidence="12 13" id="KW-0472">Membrane</keyword>
<evidence type="ECO:0000256" key="5">
    <source>
        <dbReference type="ARBA" id="ARBA00022670"/>
    </source>
</evidence>
<evidence type="ECO:0000259" key="14">
    <source>
        <dbReference type="Pfam" id="PF02163"/>
    </source>
</evidence>
<keyword evidence="9" id="KW-0862">Zinc</keyword>
<dbReference type="PANTHER" id="PTHR35864:SF1">
    <property type="entry name" value="ZINC METALLOPROTEASE YWHC-RELATED"/>
    <property type="match status" value="1"/>
</dbReference>
<keyword evidence="8" id="KW-0378">Hydrolase</keyword>
<comment type="cofactor">
    <cofactor evidence="1">
        <name>Zn(2+)</name>
        <dbReference type="ChEBI" id="CHEBI:29105"/>
    </cofactor>
</comment>
<dbReference type="InterPro" id="IPR008915">
    <property type="entry name" value="Peptidase_M50"/>
</dbReference>
<keyword evidence="10 13" id="KW-1133">Transmembrane helix</keyword>
<dbReference type="AlphaFoldDB" id="A0A1F7Y000"/>
<evidence type="ECO:0000256" key="1">
    <source>
        <dbReference type="ARBA" id="ARBA00001947"/>
    </source>
</evidence>
<evidence type="ECO:0000256" key="13">
    <source>
        <dbReference type="SAM" id="Phobius"/>
    </source>
</evidence>
<gene>
    <name evidence="15" type="ORF">A2714_04955</name>
</gene>
<keyword evidence="7" id="KW-0479">Metal-binding</keyword>
<dbReference type="InterPro" id="IPR052348">
    <property type="entry name" value="Metallopeptidase_M50B"/>
</dbReference>
<keyword evidence="5" id="KW-0645">Protease</keyword>
<evidence type="ECO:0000256" key="10">
    <source>
        <dbReference type="ARBA" id="ARBA00022989"/>
    </source>
</evidence>
<protein>
    <recommendedName>
        <fullName evidence="14">Peptidase M50 domain-containing protein</fullName>
    </recommendedName>
</protein>
<feature type="transmembrane region" description="Helical" evidence="13">
    <location>
        <begin position="94"/>
        <end position="115"/>
    </location>
</feature>
<organism evidence="15 16">
    <name type="scientific">Candidatus Woesebacteria bacterium RIFCSPHIGHO2_01_FULL_38_9</name>
    <dbReference type="NCBI Taxonomy" id="1802492"/>
    <lineage>
        <taxon>Bacteria</taxon>
        <taxon>Candidatus Woeseibacteriota</taxon>
    </lineage>
</organism>
<dbReference type="PANTHER" id="PTHR35864">
    <property type="entry name" value="ZINC METALLOPROTEASE MJ0611-RELATED"/>
    <property type="match status" value="1"/>
</dbReference>
<feature type="domain" description="Peptidase M50" evidence="14">
    <location>
        <begin position="127"/>
        <end position="161"/>
    </location>
</feature>
<evidence type="ECO:0000256" key="3">
    <source>
        <dbReference type="ARBA" id="ARBA00007931"/>
    </source>
</evidence>
<evidence type="ECO:0000256" key="9">
    <source>
        <dbReference type="ARBA" id="ARBA00022833"/>
    </source>
</evidence>
<keyword evidence="4" id="KW-1003">Cell membrane</keyword>
<dbReference type="GO" id="GO:0046872">
    <property type="term" value="F:metal ion binding"/>
    <property type="evidence" value="ECO:0007669"/>
    <property type="project" value="UniProtKB-KW"/>
</dbReference>
<proteinExistence type="inferred from homology"/>
<evidence type="ECO:0000313" key="15">
    <source>
        <dbReference type="EMBL" id="OGM19988.1"/>
    </source>
</evidence>
<dbReference type="GO" id="GO:0005886">
    <property type="term" value="C:plasma membrane"/>
    <property type="evidence" value="ECO:0007669"/>
    <property type="project" value="UniProtKB-SubCell"/>
</dbReference>
<accession>A0A1F7Y000</accession>
<evidence type="ECO:0000256" key="4">
    <source>
        <dbReference type="ARBA" id="ARBA00022475"/>
    </source>
</evidence>
<dbReference type="GO" id="GO:0006508">
    <property type="term" value="P:proteolysis"/>
    <property type="evidence" value="ECO:0007669"/>
    <property type="project" value="UniProtKB-KW"/>
</dbReference>
<comment type="subcellular location">
    <subcellularLocation>
        <location evidence="2">Cell membrane</location>
        <topology evidence="2">Multi-pass membrane protein</topology>
    </subcellularLocation>
</comment>
<evidence type="ECO:0000256" key="8">
    <source>
        <dbReference type="ARBA" id="ARBA00022801"/>
    </source>
</evidence>
<evidence type="ECO:0000256" key="2">
    <source>
        <dbReference type="ARBA" id="ARBA00004651"/>
    </source>
</evidence>
<dbReference type="CDD" id="cd06158">
    <property type="entry name" value="S2P-M50_like_1"/>
    <property type="match status" value="1"/>
</dbReference>
<sequence length="215" mass="23935">MSIIAWILAFIIAITIHEAAHAWMADRLGDPTARLMGRLSLNPLVHYDPVGTSLLIFLIVMRELTQNPGIIPFGWAKPVQFDPYNLKNPRRDSALISLAGPLANLFVAVVASLLIHLFLDIPFLAIVLSAVIILNVVLAIFNFIPIHPLDGGKIFIGLLPEKDAYEADLFLRRWGILILFFLIFPTFGGTSPLFLVISPVIRFMLNLLLPETTFI</sequence>
<dbReference type="Pfam" id="PF02163">
    <property type="entry name" value="Peptidase_M50"/>
    <property type="match status" value="2"/>
</dbReference>
<feature type="domain" description="Peptidase M50" evidence="14">
    <location>
        <begin position="6"/>
        <end position="115"/>
    </location>
</feature>
<reference evidence="15 16" key="1">
    <citation type="journal article" date="2016" name="Nat. Commun.">
        <title>Thousands of microbial genomes shed light on interconnected biogeochemical processes in an aquifer system.</title>
        <authorList>
            <person name="Anantharaman K."/>
            <person name="Brown C.T."/>
            <person name="Hug L.A."/>
            <person name="Sharon I."/>
            <person name="Castelle C.J."/>
            <person name="Probst A.J."/>
            <person name="Thomas B.C."/>
            <person name="Singh A."/>
            <person name="Wilkins M.J."/>
            <person name="Karaoz U."/>
            <person name="Brodie E.L."/>
            <person name="Williams K.H."/>
            <person name="Hubbard S.S."/>
            <person name="Banfield J.F."/>
        </authorList>
    </citation>
    <scope>NUCLEOTIDE SEQUENCE [LARGE SCALE GENOMIC DNA]</scope>
</reference>
<comment type="caution">
    <text evidence="15">The sequence shown here is derived from an EMBL/GenBank/DDBJ whole genome shotgun (WGS) entry which is preliminary data.</text>
</comment>
<keyword evidence="11" id="KW-0482">Metalloprotease</keyword>
<feature type="transmembrane region" description="Helical" evidence="13">
    <location>
        <begin position="43"/>
        <end position="61"/>
    </location>
</feature>
<keyword evidence="6 13" id="KW-0812">Transmembrane</keyword>
<dbReference type="Proteomes" id="UP000178419">
    <property type="component" value="Unassembled WGS sequence"/>
</dbReference>
<evidence type="ECO:0000256" key="11">
    <source>
        <dbReference type="ARBA" id="ARBA00023049"/>
    </source>
</evidence>
<feature type="transmembrane region" description="Helical" evidence="13">
    <location>
        <begin position="121"/>
        <end position="144"/>
    </location>
</feature>
<evidence type="ECO:0000256" key="12">
    <source>
        <dbReference type="ARBA" id="ARBA00023136"/>
    </source>
</evidence>
<evidence type="ECO:0000313" key="16">
    <source>
        <dbReference type="Proteomes" id="UP000178419"/>
    </source>
</evidence>
<name>A0A1F7Y000_9BACT</name>
<evidence type="ECO:0000256" key="6">
    <source>
        <dbReference type="ARBA" id="ARBA00022692"/>
    </source>
</evidence>
<dbReference type="GO" id="GO:0008237">
    <property type="term" value="F:metallopeptidase activity"/>
    <property type="evidence" value="ECO:0007669"/>
    <property type="project" value="UniProtKB-KW"/>
</dbReference>
<evidence type="ECO:0000256" key="7">
    <source>
        <dbReference type="ARBA" id="ARBA00022723"/>
    </source>
</evidence>